<dbReference type="InterPro" id="IPR000843">
    <property type="entry name" value="HTH_LacI"/>
</dbReference>
<evidence type="ECO:0000256" key="3">
    <source>
        <dbReference type="ARBA" id="ARBA00023163"/>
    </source>
</evidence>
<evidence type="ECO:0000256" key="1">
    <source>
        <dbReference type="ARBA" id="ARBA00023015"/>
    </source>
</evidence>
<dbReference type="PANTHER" id="PTHR30146:SF109">
    <property type="entry name" value="HTH-TYPE TRANSCRIPTIONAL REGULATOR GALS"/>
    <property type="match status" value="1"/>
</dbReference>
<keyword evidence="3" id="KW-0804">Transcription</keyword>
<dbReference type="GO" id="GO:0003700">
    <property type="term" value="F:DNA-binding transcription factor activity"/>
    <property type="evidence" value="ECO:0007669"/>
    <property type="project" value="TreeGrafter"/>
</dbReference>
<dbReference type="Pfam" id="PF13377">
    <property type="entry name" value="Peripla_BP_3"/>
    <property type="match status" value="1"/>
</dbReference>
<keyword evidence="2" id="KW-0238">DNA-binding</keyword>
<keyword evidence="6" id="KW-1185">Reference proteome</keyword>
<dbReference type="CDD" id="cd01392">
    <property type="entry name" value="HTH_LacI"/>
    <property type="match status" value="1"/>
</dbReference>
<keyword evidence="1" id="KW-0805">Transcription regulation</keyword>
<name>A0A238L9T1_9RHOB</name>
<dbReference type="InterPro" id="IPR010982">
    <property type="entry name" value="Lambda_DNA-bd_dom_sf"/>
</dbReference>
<dbReference type="PROSITE" id="PS00356">
    <property type="entry name" value="HTH_LACI_1"/>
    <property type="match status" value="1"/>
</dbReference>
<protein>
    <submittedName>
        <fullName evidence="5">HTH-type transcriptional regulator GalS</fullName>
    </submittedName>
</protein>
<dbReference type="PANTHER" id="PTHR30146">
    <property type="entry name" value="LACI-RELATED TRANSCRIPTIONAL REPRESSOR"/>
    <property type="match status" value="1"/>
</dbReference>
<dbReference type="SMART" id="SM00354">
    <property type="entry name" value="HTH_LACI"/>
    <property type="match status" value="1"/>
</dbReference>
<evidence type="ECO:0000259" key="4">
    <source>
        <dbReference type="PROSITE" id="PS50932"/>
    </source>
</evidence>
<proteinExistence type="predicted"/>
<dbReference type="CDD" id="cd06267">
    <property type="entry name" value="PBP1_LacI_sugar_binding-like"/>
    <property type="match status" value="1"/>
</dbReference>
<dbReference type="Pfam" id="PF00356">
    <property type="entry name" value="LacI"/>
    <property type="match status" value="1"/>
</dbReference>
<dbReference type="InterPro" id="IPR046335">
    <property type="entry name" value="LacI/GalR-like_sensor"/>
</dbReference>
<evidence type="ECO:0000256" key="2">
    <source>
        <dbReference type="ARBA" id="ARBA00023125"/>
    </source>
</evidence>
<dbReference type="Proteomes" id="UP000202922">
    <property type="component" value="Unassembled WGS sequence"/>
</dbReference>
<dbReference type="Gene3D" id="1.10.260.40">
    <property type="entry name" value="lambda repressor-like DNA-binding domains"/>
    <property type="match status" value="1"/>
</dbReference>
<dbReference type="Gene3D" id="3.40.50.2300">
    <property type="match status" value="2"/>
</dbReference>
<evidence type="ECO:0000313" key="5">
    <source>
        <dbReference type="EMBL" id="SMX51112.1"/>
    </source>
</evidence>
<dbReference type="PROSITE" id="PS50932">
    <property type="entry name" value="HTH_LACI_2"/>
    <property type="match status" value="1"/>
</dbReference>
<dbReference type="SUPFAM" id="SSF47413">
    <property type="entry name" value="lambda repressor-like DNA-binding domains"/>
    <property type="match status" value="1"/>
</dbReference>
<gene>
    <name evidence="5" type="primary">galS</name>
    <name evidence="5" type="ORF">COL8621_03642</name>
</gene>
<dbReference type="AlphaFoldDB" id="A0A238L9T1"/>
<organism evidence="5 6">
    <name type="scientific">Actibacterium lipolyticum</name>
    <dbReference type="NCBI Taxonomy" id="1524263"/>
    <lineage>
        <taxon>Bacteria</taxon>
        <taxon>Pseudomonadati</taxon>
        <taxon>Pseudomonadota</taxon>
        <taxon>Alphaproteobacteria</taxon>
        <taxon>Rhodobacterales</taxon>
        <taxon>Roseobacteraceae</taxon>
        <taxon>Actibacterium</taxon>
    </lineage>
</organism>
<dbReference type="EMBL" id="FXYE01000004">
    <property type="protein sequence ID" value="SMX51112.1"/>
    <property type="molecule type" value="Genomic_DNA"/>
</dbReference>
<evidence type="ECO:0000313" key="6">
    <source>
        <dbReference type="Proteomes" id="UP000202922"/>
    </source>
</evidence>
<accession>A0A238L9T1</accession>
<reference evidence="6" key="1">
    <citation type="submission" date="2017-05" db="EMBL/GenBank/DDBJ databases">
        <authorList>
            <person name="Rodrigo-Torres L."/>
            <person name="Arahal R. D."/>
            <person name="Lucena T."/>
        </authorList>
    </citation>
    <scope>NUCLEOTIDE SEQUENCE [LARGE SCALE GENOMIC DNA]</scope>
    <source>
        <strain evidence="6">CECT 8621</strain>
    </source>
</reference>
<dbReference type="InterPro" id="IPR028082">
    <property type="entry name" value="Peripla_BP_I"/>
</dbReference>
<dbReference type="OrthoDB" id="60111at2"/>
<feature type="domain" description="HTH lacI-type" evidence="4">
    <location>
        <begin position="7"/>
        <end position="58"/>
    </location>
</feature>
<sequence>MASTKRTRIADIAKQVGVSTATVSRALSGGGYVRDDVAARIRTAALEMNYRVPQNLIGHKVLLAASHDAMIDFQRSQFTMYVLEGLRDRAQKLNIQIENYTFQSSDPNSELRDKVASDDFLGVLLLTVDDALLDFAQNLACPVTLVNGDDPEMLLSSVSPCNRSAAAMATKHLVDLNHERILFLTKSGRRTIQRRQEGWQDVMGARFDPNLVVEAADWTAEAAQIAIHKALKDGLEFTGVVAAGDILAAGALVALNQAGFKVPDDMSVIGIDGLPQGEYLSPPLTSVAIPMQAVGALSLDLICESAKYLETDIRLPVRRIELACKLAPRETTGKNKGG</sequence>
<dbReference type="GO" id="GO:0000976">
    <property type="term" value="F:transcription cis-regulatory region binding"/>
    <property type="evidence" value="ECO:0007669"/>
    <property type="project" value="TreeGrafter"/>
</dbReference>
<dbReference type="RefSeq" id="WP_093968806.1">
    <property type="nucleotide sequence ID" value="NZ_FXYE01000004.1"/>
</dbReference>
<dbReference type="SUPFAM" id="SSF53822">
    <property type="entry name" value="Periplasmic binding protein-like I"/>
    <property type="match status" value="1"/>
</dbReference>